<dbReference type="Pfam" id="PF11718">
    <property type="entry name" value="CPSF73-100_C"/>
    <property type="match status" value="1"/>
</dbReference>
<dbReference type="PROSITE" id="PS00562">
    <property type="entry name" value="CBM1_1"/>
    <property type="match status" value="1"/>
</dbReference>
<dbReference type="InterPro" id="IPR036866">
    <property type="entry name" value="RibonucZ/Hydroxyglut_hydro"/>
</dbReference>
<evidence type="ECO:0000256" key="6">
    <source>
        <dbReference type="ARBA" id="ARBA00022722"/>
    </source>
</evidence>
<dbReference type="SUPFAM" id="SSF51445">
    <property type="entry name" value="(Trans)glycosidases"/>
    <property type="match status" value="1"/>
</dbReference>
<dbReference type="Proteomes" id="UP000308730">
    <property type="component" value="Unassembled WGS sequence"/>
</dbReference>
<dbReference type="GO" id="GO:0030248">
    <property type="term" value="F:cellulose binding"/>
    <property type="evidence" value="ECO:0007669"/>
    <property type="project" value="InterPro"/>
</dbReference>
<evidence type="ECO:0000256" key="15">
    <source>
        <dbReference type="SAM" id="MobiDB-lite"/>
    </source>
</evidence>
<dbReference type="InterPro" id="IPR035971">
    <property type="entry name" value="CBD_sf"/>
</dbReference>
<gene>
    <name evidence="18" type="ORF">EUX98_g6345</name>
</gene>
<name>A0A4S4MP81_9APHY</name>
<organism evidence="18 19">
    <name type="scientific">Antrodiella citrinella</name>
    <dbReference type="NCBI Taxonomy" id="2447956"/>
    <lineage>
        <taxon>Eukaryota</taxon>
        <taxon>Fungi</taxon>
        <taxon>Dikarya</taxon>
        <taxon>Basidiomycota</taxon>
        <taxon>Agaricomycotina</taxon>
        <taxon>Agaricomycetes</taxon>
        <taxon>Polyporales</taxon>
        <taxon>Steccherinaceae</taxon>
        <taxon>Antrodiella</taxon>
    </lineage>
</organism>
<evidence type="ECO:0000256" key="14">
    <source>
        <dbReference type="ARBA" id="ARBA00075008"/>
    </source>
</evidence>
<evidence type="ECO:0000256" key="3">
    <source>
        <dbReference type="ARBA" id="ARBA00010624"/>
    </source>
</evidence>
<feature type="chain" id="PRO_5020254348" description="Endoribonuclease YSH1" evidence="16">
    <location>
        <begin position="21"/>
        <end position="1194"/>
    </location>
</feature>
<evidence type="ECO:0000259" key="17">
    <source>
        <dbReference type="PROSITE" id="PS51164"/>
    </source>
</evidence>
<keyword evidence="10" id="KW-0539">Nucleus</keyword>
<dbReference type="GO" id="GO:0005847">
    <property type="term" value="C:mRNA cleavage and polyadenylation specificity factor complex"/>
    <property type="evidence" value="ECO:0007669"/>
    <property type="project" value="TreeGrafter"/>
</dbReference>
<dbReference type="PANTHER" id="PTHR11203:SF11">
    <property type="entry name" value="CLEAVAGE AND POLYADENYLATION SPECIFICITY FACTOR SUBUNIT 3"/>
    <property type="match status" value="1"/>
</dbReference>
<accession>A0A4S4MP81</accession>
<sequence>MFRFAGLVALAISLSPFVHAAQPEWAQCGGIGWTGGTSCVSGTVCSVLNAYYSQCLPGSVTTVAPSGPTVPITPPPTTAPTSVPTTAPPAPAPTGFVTVDGTNFKLNGETYTVAGGNAYWIGLTGLSVANMNAAFADIVKSGGTTVRTWGFNEVTTPNGDYYQSWANGTPTINTGPTGLENFDNVVAAAKANGLRLIVTLTNNWSDYGGMDVYVQQITGGTDHGSFYTDANVIAAYKNYIQAWVTRYLNEPTIMAWELANEPRCEGSNSQTNGDCTTTTITQWASEISAFIKSIDRNHLVAIGDEGFFNEPSNPSYPYQGTEGVDFNANLAIDTLDFGTFHSYPTQWGQADPPTWGSQWIDDHATSMIQQNKPVILEEFGVTDDQADTYTAWYSAILTSGLTGDLIWQAGSVLSTGQTPDDGYTAKNGIASLPFVDELDWSTVDALLITHFHLDHAAALTYITEKVGTNFRDGKGKVYMTHPTKALHKFMMQDFVRMSSSTSDALFSPLDLSMSLSSIIPVSTHQVISPCPGVSFTPYHAGHVLGACMFLIDIAGLKILYTGDYSREEDRHLVKAEVPPLRPDVLIVESTYGVQTLEGREEKELRFTSLVHSIIRRGGHVLLPTFALGRAQELLLILDEYWKKHPDLHNVPVYYASSLARKCMAVYQTYIHTMNSHVRSRFAKRDNPFIFKYITNVPQARGWERKIAEGPPCVVLASPGFVQSGPSRELLELWAPDSRNGIIVTGYSVEGTMARDILTEPEEIQGVKGGIIPRKLSVDYISFSAHVDYSQNSEFIEAVHAQHIVLVHGEQTNMGRLRAAMQDRYKNRDEEIKIHTPRNLETLELTFRGERVAKAIGTLANQTPQANDVLSGLLVAKDYSYTLLDPRDLRDFAGLTTTTVTQRQKIALNFGWDLVRWHLEGMYGKVEEGVDNGGIPTMRVMGAVDVKQTSEHELTLEWDSSASNDMIADSTLALITGIDKSPASAKLTNQQHGHAHSHSSENHHPHGDIEDETAPLKRIERLAWFLDAHFGEVELHKPEKDAADGEQDGDQPEPSLIVRLDEADAVVNLISLTVTSDNESLRRRVEAVLDMALSTVSSLDESFTTGLSLVAEDTIPGSESQQDVVTAKSISPADADSDKPSIVVDAVTSESTESGKPTTRTEETGSGEPPVSMNSVEGEESDSGSEEETMLEVHS</sequence>
<evidence type="ECO:0000313" key="18">
    <source>
        <dbReference type="EMBL" id="THH27854.1"/>
    </source>
</evidence>
<feature type="compositionally biased region" description="Polar residues" evidence="15">
    <location>
        <begin position="1147"/>
        <end position="1157"/>
    </location>
</feature>
<evidence type="ECO:0000256" key="1">
    <source>
        <dbReference type="ARBA" id="ARBA00004123"/>
    </source>
</evidence>
<dbReference type="InterPro" id="IPR000254">
    <property type="entry name" value="CBD"/>
</dbReference>
<proteinExistence type="inferred from homology"/>
<evidence type="ECO:0000256" key="16">
    <source>
        <dbReference type="SAM" id="SignalP"/>
    </source>
</evidence>
<reference evidence="18 19" key="1">
    <citation type="submission" date="2019-02" db="EMBL/GenBank/DDBJ databases">
        <title>Genome sequencing of the rare red list fungi Antrodiella citrinella (Flaviporus citrinellus).</title>
        <authorList>
            <person name="Buettner E."/>
            <person name="Kellner H."/>
        </authorList>
    </citation>
    <scope>NUCLEOTIDE SEQUENCE [LARGE SCALE GENOMIC DNA]</scope>
    <source>
        <strain evidence="18 19">DSM 108506</strain>
    </source>
</reference>
<dbReference type="Pfam" id="PF16661">
    <property type="entry name" value="Lactamase_B_6"/>
    <property type="match status" value="1"/>
</dbReference>
<keyword evidence="6" id="KW-0540">Nuclease</keyword>
<dbReference type="InterPro" id="IPR017853">
    <property type="entry name" value="GH"/>
</dbReference>
<dbReference type="GO" id="GO:0004534">
    <property type="term" value="F:5'-3' RNA exonuclease activity"/>
    <property type="evidence" value="ECO:0007669"/>
    <property type="project" value="TreeGrafter"/>
</dbReference>
<keyword evidence="9" id="KW-0378">Hydrolase</keyword>
<dbReference type="OrthoDB" id="10249535at2759"/>
<dbReference type="InterPro" id="IPR022712">
    <property type="entry name" value="Beta_Casp"/>
</dbReference>
<dbReference type="GO" id="GO:0006398">
    <property type="term" value="P:mRNA 3'-end processing by stem-loop binding and cleavage"/>
    <property type="evidence" value="ECO:0007669"/>
    <property type="project" value="TreeGrafter"/>
</dbReference>
<dbReference type="Gene3D" id="3.20.20.80">
    <property type="entry name" value="Glycosidases"/>
    <property type="match status" value="1"/>
</dbReference>
<comment type="similarity">
    <text evidence="2">Belongs to the glycosyl hydrolase 5 (cellulase A) family.</text>
</comment>
<evidence type="ECO:0000256" key="13">
    <source>
        <dbReference type="ARBA" id="ARBA00069466"/>
    </source>
</evidence>
<dbReference type="PROSITE" id="PS51164">
    <property type="entry name" value="CBM1_2"/>
    <property type="match status" value="1"/>
</dbReference>
<dbReference type="InterPro" id="IPR011108">
    <property type="entry name" value="RMMBL"/>
</dbReference>
<protein>
    <recommendedName>
        <fullName evidence="4">Endoribonuclease YSH1</fullName>
    </recommendedName>
    <alternativeName>
        <fullName evidence="13">Endoribonuclease ysh1</fullName>
    </alternativeName>
    <alternativeName>
        <fullName evidence="12 14">mRNA 3'-end-processing protein YSH1</fullName>
    </alternativeName>
</protein>
<dbReference type="PANTHER" id="PTHR11203">
    <property type="entry name" value="CLEAVAGE AND POLYADENYLATION SPECIFICITY FACTOR FAMILY MEMBER"/>
    <property type="match status" value="1"/>
</dbReference>
<dbReference type="GO" id="GO:0000272">
    <property type="term" value="P:polysaccharide catabolic process"/>
    <property type="evidence" value="ECO:0007669"/>
    <property type="project" value="InterPro"/>
</dbReference>
<keyword evidence="7 16" id="KW-0732">Signal</keyword>
<evidence type="ECO:0000256" key="4">
    <source>
        <dbReference type="ARBA" id="ARBA00018311"/>
    </source>
</evidence>
<comment type="caution">
    <text evidence="18">The sequence shown here is derived from an EMBL/GenBank/DDBJ whole genome shotgun (WGS) entry which is preliminary data.</text>
</comment>
<dbReference type="AlphaFoldDB" id="A0A4S4MP81"/>
<dbReference type="Pfam" id="PF10996">
    <property type="entry name" value="Beta-Casp"/>
    <property type="match status" value="1"/>
</dbReference>
<keyword evidence="5" id="KW-0507">mRNA processing</keyword>
<evidence type="ECO:0000256" key="10">
    <source>
        <dbReference type="ARBA" id="ARBA00023242"/>
    </source>
</evidence>
<dbReference type="InterPro" id="IPR050698">
    <property type="entry name" value="MBL"/>
</dbReference>
<dbReference type="SMART" id="SM01027">
    <property type="entry name" value="Beta-Casp"/>
    <property type="match status" value="1"/>
</dbReference>
<dbReference type="EMBL" id="SGPM01000220">
    <property type="protein sequence ID" value="THH27854.1"/>
    <property type="molecule type" value="Genomic_DNA"/>
</dbReference>
<evidence type="ECO:0000256" key="12">
    <source>
        <dbReference type="ARBA" id="ARBA00032592"/>
    </source>
</evidence>
<keyword evidence="8" id="KW-0255">Endonuclease</keyword>
<feature type="region of interest" description="Disordered" evidence="15">
    <location>
        <begin position="984"/>
        <end position="1009"/>
    </location>
</feature>
<evidence type="ECO:0000256" key="7">
    <source>
        <dbReference type="ARBA" id="ARBA00022729"/>
    </source>
</evidence>
<dbReference type="FunFam" id="3.40.50.10890:FF:000001">
    <property type="entry name" value="Cleavage and polyadenylation specificity factor subunit 3"/>
    <property type="match status" value="1"/>
</dbReference>
<dbReference type="GO" id="GO:0003723">
    <property type="term" value="F:RNA binding"/>
    <property type="evidence" value="ECO:0007669"/>
    <property type="project" value="TreeGrafter"/>
</dbReference>
<dbReference type="GO" id="GO:0004553">
    <property type="term" value="F:hydrolase activity, hydrolyzing O-glycosyl compounds"/>
    <property type="evidence" value="ECO:0007669"/>
    <property type="project" value="InterPro"/>
</dbReference>
<feature type="domain" description="CBM1" evidence="17">
    <location>
        <begin position="20"/>
        <end position="56"/>
    </location>
</feature>
<dbReference type="SMART" id="SM00236">
    <property type="entry name" value="fCBD"/>
    <property type="match status" value="1"/>
</dbReference>
<feature type="compositionally biased region" description="Basic and acidic residues" evidence="15">
    <location>
        <begin position="997"/>
        <end position="1009"/>
    </location>
</feature>
<dbReference type="InterPro" id="IPR001279">
    <property type="entry name" value="Metallo-B-lactamas"/>
</dbReference>
<evidence type="ECO:0000256" key="9">
    <source>
        <dbReference type="ARBA" id="ARBA00022801"/>
    </source>
</evidence>
<dbReference type="InterPro" id="IPR021718">
    <property type="entry name" value="CPSF73-100_C"/>
</dbReference>
<dbReference type="SMART" id="SM00849">
    <property type="entry name" value="Lactamase_B"/>
    <property type="match status" value="1"/>
</dbReference>
<dbReference type="Gene3D" id="3.40.50.10890">
    <property type="match status" value="1"/>
</dbReference>
<dbReference type="SUPFAM" id="SSF56281">
    <property type="entry name" value="Metallo-hydrolase/oxidoreductase"/>
    <property type="match status" value="1"/>
</dbReference>
<dbReference type="SMART" id="SM01098">
    <property type="entry name" value="CPSF73-100_C"/>
    <property type="match status" value="1"/>
</dbReference>
<keyword evidence="11" id="KW-0326">Glycosidase</keyword>
<feature type="region of interest" description="Disordered" evidence="15">
    <location>
        <begin position="1116"/>
        <end position="1194"/>
    </location>
</feature>
<evidence type="ECO:0000256" key="2">
    <source>
        <dbReference type="ARBA" id="ARBA00005641"/>
    </source>
</evidence>
<comment type="similarity">
    <text evidence="3">Belongs to the metallo-beta-lactamase superfamily. RNA-metabolizing metallo-beta-lactamase-like family. CPSF2/YSH1 subfamily.</text>
</comment>
<keyword evidence="19" id="KW-1185">Reference proteome</keyword>
<evidence type="ECO:0000313" key="19">
    <source>
        <dbReference type="Proteomes" id="UP000308730"/>
    </source>
</evidence>
<evidence type="ECO:0000256" key="8">
    <source>
        <dbReference type="ARBA" id="ARBA00022759"/>
    </source>
</evidence>
<dbReference type="SUPFAM" id="SSF57180">
    <property type="entry name" value="Cellulose-binding domain"/>
    <property type="match status" value="1"/>
</dbReference>
<dbReference type="Gene3D" id="3.60.15.10">
    <property type="entry name" value="Ribonuclease Z/Hydroxyacylglutathione hydrolase-like"/>
    <property type="match status" value="1"/>
</dbReference>
<dbReference type="InterPro" id="IPR001547">
    <property type="entry name" value="Glyco_hydro_5"/>
</dbReference>
<evidence type="ECO:0000256" key="5">
    <source>
        <dbReference type="ARBA" id="ARBA00022664"/>
    </source>
</evidence>
<dbReference type="Pfam" id="PF00734">
    <property type="entry name" value="CBM_1"/>
    <property type="match status" value="1"/>
</dbReference>
<dbReference type="GO" id="GO:0004521">
    <property type="term" value="F:RNA endonuclease activity"/>
    <property type="evidence" value="ECO:0007669"/>
    <property type="project" value="TreeGrafter"/>
</dbReference>
<dbReference type="GO" id="GO:0005576">
    <property type="term" value="C:extracellular region"/>
    <property type="evidence" value="ECO:0007669"/>
    <property type="project" value="InterPro"/>
</dbReference>
<evidence type="ECO:0000256" key="11">
    <source>
        <dbReference type="ARBA" id="ARBA00023295"/>
    </source>
</evidence>
<dbReference type="Pfam" id="PF00150">
    <property type="entry name" value="Cellulase"/>
    <property type="match status" value="1"/>
</dbReference>
<feature type="signal peptide" evidence="16">
    <location>
        <begin position="1"/>
        <end position="20"/>
    </location>
</feature>
<feature type="compositionally biased region" description="Acidic residues" evidence="15">
    <location>
        <begin position="1176"/>
        <end position="1194"/>
    </location>
</feature>
<dbReference type="Pfam" id="PF07521">
    <property type="entry name" value="RMMBL"/>
    <property type="match status" value="1"/>
</dbReference>
<comment type="subcellular location">
    <subcellularLocation>
        <location evidence="1">Nucleus</location>
    </subcellularLocation>
</comment>